<dbReference type="InterPro" id="IPR008258">
    <property type="entry name" value="Transglycosylase_SLT_dom_1"/>
</dbReference>
<sequence length="214" mass="24216">MCWPLSVNVCRAKRRRCVALLLGALILAAPGLALTSGDKAASERAALAAYLKDAVPRADNFQDRFDAEVWLLDMSGRLKPFIKDPAARLTFLRGVHREAAAADLPPELVLALIQIESRFDQYAISRVGAQGLMQVMPFWKNEIGRPDDNLTNMDTNLRYGCQILQYYLQREKGHLSRALARYNGSLGKTWYPDLVFRAWRGRWYDGPLPYHGIH</sequence>
<dbReference type="InterPro" id="IPR023346">
    <property type="entry name" value="Lysozyme-like_dom_sf"/>
</dbReference>
<keyword evidence="5" id="KW-1185">Reference proteome</keyword>
<proteinExistence type="inferred from homology"/>
<comment type="similarity">
    <text evidence="1">Belongs to the transglycosylase Slt family.</text>
</comment>
<evidence type="ECO:0000313" key="4">
    <source>
        <dbReference type="EMBL" id="NKI16692.1"/>
    </source>
</evidence>
<accession>A0ABX1GE75</accession>
<evidence type="ECO:0000256" key="2">
    <source>
        <dbReference type="SAM" id="SignalP"/>
    </source>
</evidence>
<keyword evidence="2" id="KW-0732">Signal</keyword>
<protein>
    <submittedName>
        <fullName evidence="4">Lytic transglycosylase domain-containing protein</fullName>
    </submittedName>
</protein>
<gene>
    <name evidence="4" type="ORF">HCU74_04565</name>
</gene>
<dbReference type="EMBL" id="JAAWWK010000002">
    <property type="protein sequence ID" value="NKI16692.1"/>
    <property type="molecule type" value="Genomic_DNA"/>
</dbReference>
<dbReference type="PANTHER" id="PTHR37423">
    <property type="entry name" value="SOLUBLE LYTIC MUREIN TRANSGLYCOSYLASE-RELATED"/>
    <property type="match status" value="1"/>
</dbReference>
<dbReference type="SUPFAM" id="SSF53955">
    <property type="entry name" value="Lysozyme-like"/>
    <property type="match status" value="1"/>
</dbReference>
<dbReference type="Gene3D" id="1.10.530.10">
    <property type="match status" value="1"/>
</dbReference>
<feature type="domain" description="Transglycosylase SLT" evidence="3">
    <location>
        <begin position="99"/>
        <end position="189"/>
    </location>
</feature>
<evidence type="ECO:0000259" key="3">
    <source>
        <dbReference type="Pfam" id="PF01464"/>
    </source>
</evidence>
<name>A0ABX1GE75_9GAMM</name>
<reference evidence="4 5" key="1">
    <citation type="submission" date="2020-04" db="EMBL/GenBank/DDBJ databases">
        <authorList>
            <person name="Yoon J."/>
        </authorList>
    </citation>
    <scope>NUCLEOTIDE SEQUENCE [LARGE SCALE GENOMIC DNA]</scope>
    <source>
        <strain evidence="4 5">KMU-166</strain>
    </source>
</reference>
<evidence type="ECO:0000256" key="1">
    <source>
        <dbReference type="ARBA" id="ARBA00007734"/>
    </source>
</evidence>
<dbReference type="Proteomes" id="UP000765845">
    <property type="component" value="Unassembled WGS sequence"/>
</dbReference>
<comment type="caution">
    <text evidence="4">The sequence shown here is derived from an EMBL/GenBank/DDBJ whole genome shotgun (WGS) entry which is preliminary data.</text>
</comment>
<dbReference type="PANTHER" id="PTHR37423:SF5">
    <property type="entry name" value="SOLUBLE LYTIC MUREIN TRANSGLYCOSYLASE"/>
    <property type="match status" value="1"/>
</dbReference>
<feature type="chain" id="PRO_5045775155" evidence="2">
    <location>
        <begin position="34"/>
        <end position="214"/>
    </location>
</feature>
<evidence type="ECO:0000313" key="5">
    <source>
        <dbReference type="Proteomes" id="UP000765845"/>
    </source>
</evidence>
<organism evidence="4 5">
    <name type="scientific">Spongiibacter thalassae</name>
    <dbReference type="NCBI Taxonomy" id="2721624"/>
    <lineage>
        <taxon>Bacteria</taxon>
        <taxon>Pseudomonadati</taxon>
        <taxon>Pseudomonadota</taxon>
        <taxon>Gammaproteobacteria</taxon>
        <taxon>Cellvibrionales</taxon>
        <taxon>Spongiibacteraceae</taxon>
        <taxon>Spongiibacter</taxon>
    </lineage>
</organism>
<dbReference type="Pfam" id="PF01464">
    <property type="entry name" value="SLT"/>
    <property type="match status" value="1"/>
</dbReference>
<feature type="signal peptide" evidence="2">
    <location>
        <begin position="1"/>
        <end position="33"/>
    </location>
</feature>